<dbReference type="GO" id="GO:0005634">
    <property type="term" value="C:nucleus"/>
    <property type="evidence" value="ECO:0007669"/>
    <property type="project" value="UniProtKB-SubCell"/>
</dbReference>
<evidence type="ECO:0000256" key="13">
    <source>
        <dbReference type="ARBA" id="ARBA00023242"/>
    </source>
</evidence>
<keyword evidence="8" id="KW-0269">Exonuclease</keyword>
<dbReference type="InterPro" id="IPR044752">
    <property type="entry name" value="PIN-like_EXO1"/>
</dbReference>
<evidence type="ECO:0000256" key="14">
    <source>
        <dbReference type="SAM" id="MobiDB-lite"/>
    </source>
</evidence>
<evidence type="ECO:0000256" key="10">
    <source>
        <dbReference type="ARBA" id="ARBA00022881"/>
    </source>
</evidence>
<evidence type="ECO:0000313" key="18">
    <source>
        <dbReference type="Proteomes" id="UP001056012"/>
    </source>
</evidence>
<dbReference type="PANTHER" id="PTHR11081">
    <property type="entry name" value="FLAP ENDONUCLEASE FAMILY MEMBER"/>
    <property type="match status" value="1"/>
</dbReference>
<evidence type="ECO:0000259" key="15">
    <source>
        <dbReference type="SMART" id="SM00484"/>
    </source>
</evidence>
<dbReference type="GO" id="GO:0035312">
    <property type="term" value="F:5'-3' DNA exonuclease activity"/>
    <property type="evidence" value="ECO:0007669"/>
    <property type="project" value="InterPro"/>
</dbReference>
<evidence type="ECO:0000256" key="6">
    <source>
        <dbReference type="ARBA" id="ARBA00022763"/>
    </source>
</evidence>
<evidence type="ECO:0000313" key="17">
    <source>
        <dbReference type="EMBL" id="USP73441.1"/>
    </source>
</evidence>
<gene>
    <name evidence="17" type="ORF">yc1106_00715</name>
</gene>
<dbReference type="VEuPathDB" id="FungiDB:yc1106_00715"/>
<keyword evidence="10" id="KW-0267">Excision nuclease</keyword>
<dbReference type="Pfam" id="PF00867">
    <property type="entry name" value="XPG_I"/>
    <property type="match status" value="1"/>
</dbReference>
<feature type="region of interest" description="Disordered" evidence="14">
    <location>
        <begin position="417"/>
        <end position="502"/>
    </location>
</feature>
<dbReference type="PROSITE" id="PS00841">
    <property type="entry name" value="XPG_1"/>
    <property type="match status" value="1"/>
</dbReference>
<protein>
    <recommendedName>
        <fullName evidence="19">Exonuclease 1</fullName>
    </recommendedName>
</protein>
<dbReference type="InterPro" id="IPR006084">
    <property type="entry name" value="XPG/Rad2"/>
</dbReference>
<sequence length="725" mass="79294">MGISGLLPLLKSVQKPCSLKKYEGQTIGVDTYGWLHRATAACAIDLALEKPTTKYVDFVMHRVRMLIHFGVTPYLVFDGDNLPSKAGTEKGRRERRKESKRLGLELLKVGKVAQAQQELQKSVDVTPEMARMVIEELKRNNIQYVVAPYEADSQLAYLERKGIISGVLSEDSDLLVFGVKCLITKLDKYGECIEVNRNHFTACREVSFVGWSDADFRRMAILSGCDYLPGIGGLGLKTAHRMLRKHKTVDRLVKAAQFDGKLKVPAGFMESFDQAEKTFLYQWVYCPIAEKLVNLTPLDDGVDIADMPYIGEEVPPHLATGVARGDLYPRSKLPMDIASNTKPSTQPLAPSRRASTVVQTPNPKDTKPIDSFFKPKRTPLAELSPNCFTPSPSQQVLLEQQRNSSGWAAVPAPVSRLQQQYPPPPSTAPQPRRATTNPVAGQRSVPHPSKRARLCSNSELETSSAGDDGVVRSQFFTSSTPEPSPTLHRRKKSRRKTDQSLQLCSDDSIEEGAVEAADLEQTASQSRNKLRVFSDVHSSIRSDSQSTVFSGGITAQSQETIGTLTPASSHGSPEPESVFSAAVSSQLSDLRSKFAYKVPAAPSMTKSALQVTKTRSERRCFKARQPASPMPDSTSTSLSETHVESILPGTPPPVDGSVDLADSAWVAMEAEVVVAASSPPPITPAKRRRSSLKGSEDLLVPDSDVESICSPRKPMFNLARFAFAG</sequence>
<dbReference type="SMART" id="SM00279">
    <property type="entry name" value="HhH2"/>
    <property type="match status" value="1"/>
</dbReference>
<comment type="cofactor">
    <cofactor evidence="1">
        <name>Mg(2+)</name>
        <dbReference type="ChEBI" id="CHEBI:18420"/>
    </cofactor>
</comment>
<feature type="domain" description="XPG-I" evidence="15">
    <location>
        <begin position="138"/>
        <end position="208"/>
    </location>
</feature>
<dbReference type="Gene3D" id="3.40.50.1010">
    <property type="entry name" value="5'-nuclease"/>
    <property type="match status" value="1"/>
</dbReference>
<dbReference type="InterPro" id="IPR006086">
    <property type="entry name" value="XPG-I_dom"/>
</dbReference>
<keyword evidence="13" id="KW-0539">Nucleus</keyword>
<evidence type="ECO:0000256" key="11">
    <source>
        <dbReference type="ARBA" id="ARBA00023125"/>
    </source>
</evidence>
<dbReference type="SUPFAM" id="SSF88723">
    <property type="entry name" value="PIN domain-like"/>
    <property type="match status" value="1"/>
</dbReference>
<evidence type="ECO:0000256" key="1">
    <source>
        <dbReference type="ARBA" id="ARBA00001946"/>
    </source>
</evidence>
<dbReference type="InterPro" id="IPR006085">
    <property type="entry name" value="XPG_DNA_repair_N"/>
</dbReference>
<keyword evidence="4" id="KW-0540">Nuclease</keyword>
<dbReference type="AlphaFoldDB" id="A0A9Q8Z092"/>
<evidence type="ECO:0000256" key="3">
    <source>
        <dbReference type="ARBA" id="ARBA00010563"/>
    </source>
</evidence>
<evidence type="ECO:0000256" key="8">
    <source>
        <dbReference type="ARBA" id="ARBA00022839"/>
    </source>
</evidence>
<name>A0A9Q8Z092_CURCL</name>
<dbReference type="CDD" id="cd09857">
    <property type="entry name" value="PIN_EXO1"/>
    <property type="match status" value="1"/>
</dbReference>
<keyword evidence="6" id="KW-0227">DNA damage</keyword>
<keyword evidence="9" id="KW-0460">Magnesium</keyword>
<dbReference type="GO" id="GO:0017108">
    <property type="term" value="F:5'-flap endonuclease activity"/>
    <property type="evidence" value="ECO:0007669"/>
    <property type="project" value="TreeGrafter"/>
</dbReference>
<comment type="similarity">
    <text evidence="3">Belongs to the XPG/RAD2 endonuclease family. EXO1 subfamily.</text>
</comment>
<dbReference type="FunFam" id="3.40.50.1010:FF:000002">
    <property type="entry name" value="Exonuclease 1, putative"/>
    <property type="match status" value="1"/>
</dbReference>
<evidence type="ECO:0000256" key="2">
    <source>
        <dbReference type="ARBA" id="ARBA00004123"/>
    </source>
</evidence>
<dbReference type="GO" id="GO:0046872">
    <property type="term" value="F:metal ion binding"/>
    <property type="evidence" value="ECO:0007669"/>
    <property type="project" value="UniProtKB-KW"/>
</dbReference>
<dbReference type="FunFam" id="1.10.150.20:FF:000011">
    <property type="entry name" value="exonuclease 1"/>
    <property type="match status" value="1"/>
</dbReference>
<dbReference type="EMBL" id="CP089274">
    <property type="protein sequence ID" value="USP73441.1"/>
    <property type="molecule type" value="Genomic_DNA"/>
</dbReference>
<reference evidence="17" key="1">
    <citation type="submission" date="2021-12" db="EMBL/GenBank/DDBJ databases">
        <title>Curvularia clavata genome.</title>
        <authorList>
            <person name="Cao Y."/>
        </authorList>
    </citation>
    <scope>NUCLEOTIDE SEQUENCE</scope>
    <source>
        <strain evidence="17">Yc1106</strain>
    </source>
</reference>
<dbReference type="GO" id="GO:0003677">
    <property type="term" value="F:DNA binding"/>
    <property type="evidence" value="ECO:0007669"/>
    <property type="project" value="UniProtKB-KW"/>
</dbReference>
<dbReference type="PANTHER" id="PTHR11081:SF65">
    <property type="entry name" value="DNA DAMAGE-INDUCIBLE PROTEIN DIN7-RELATED"/>
    <property type="match status" value="1"/>
</dbReference>
<dbReference type="InterPro" id="IPR037315">
    <property type="entry name" value="EXO1_H3TH"/>
</dbReference>
<dbReference type="CDD" id="cd09908">
    <property type="entry name" value="H3TH_EXO1"/>
    <property type="match status" value="1"/>
</dbReference>
<accession>A0A9Q8Z092</accession>
<organism evidence="17 18">
    <name type="scientific">Curvularia clavata</name>
    <dbReference type="NCBI Taxonomy" id="95742"/>
    <lineage>
        <taxon>Eukaryota</taxon>
        <taxon>Fungi</taxon>
        <taxon>Dikarya</taxon>
        <taxon>Ascomycota</taxon>
        <taxon>Pezizomycotina</taxon>
        <taxon>Dothideomycetes</taxon>
        <taxon>Pleosporomycetidae</taxon>
        <taxon>Pleosporales</taxon>
        <taxon>Pleosporineae</taxon>
        <taxon>Pleosporaceae</taxon>
        <taxon>Curvularia</taxon>
    </lineage>
</organism>
<comment type="subcellular location">
    <subcellularLocation>
        <location evidence="2">Nucleus</location>
    </subcellularLocation>
</comment>
<evidence type="ECO:0000256" key="12">
    <source>
        <dbReference type="ARBA" id="ARBA00023204"/>
    </source>
</evidence>
<keyword evidence="12" id="KW-0234">DNA repair</keyword>
<evidence type="ECO:0000259" key="16">
    <source>
        <dbReference type="SMART" id="SM00485"/>
    </source>
</evidence>
<dbReference type="SUPFAM" id="SSF47807">
    <property type="entry name" value="5' to 3' exonuclease, C-terminal subdomain"/>
    <property type="match status" value="1"/>
</dbReference>
<keyword evidence="18" id="KW-1185">Reference proteome</keyword>
<evidence type="ECO:0000256" key="9">
    <source>
        <dbReference type="ARBA" id="ARBA00022842"/>
    </source>
</evidence>
<feature type="compositionally biased region" description="Polar residues" evidence="14">
    <location>
        <begin position="455"/>
        <end position="465"/>
    </location>
</feature>
<dbReference type="OrthoDB" id="26491at2759"/>
<dbReference type="Pfam" id="PF00752">
    <property type="entry name" value="XPG_N"/>
    <property type="match status" value="1"/>
</dbReference>
<evidence type="ECO:0008006" key="19">
    <source>
        <dbReference type="Google" id="ProtNLM"/>
    </source>
</evidence>
<dbReference type="PRINTS" id="PR00853">
    <property type="entry name" value="XPGRADSUPER"/>
</dbReference>
<dbReference type="InterPro" id="IPR029060">
    <property type="entry name" value="PIN-like_dom_sf"/>
</dbReference>
<dbReference type="Gene3D" id="1.10.150.20">
    <property type="entry name" value="5' to 3' exonuclease, C-terminal subdomain"/>
    <property type="match status" value="1"/>
</dbReference>
<evidence type="ECO:0000256" key="5">
    <source>
        <dbReference type="ARBA" id="ARBA00022723"/>
    </source>
</evidence>
<dbReference type="InterPro" id="IPR019974">
    <property type="entry name" value="XPG_CS"/>
</dbReference>
<feature type="region of interest" description="Disordered" evidence="14">
    <location>
        <begin position="333"/>
        <end position="373"/>
    </location>
</feature>
<feature type="compositionally biased region" description="Polar residues" evidence="14">
    <location>
        <begin position="338"/>
        <end position="363"/>
    </location>
</feature>
<keyword evidence="11" id="KW-0238">DNA-binding</keyword>
<keyword evidence="5" id="KW-0479">Metal-binding</keyword>
<dbReference type="InterPro" id="IPR036279">
    <property type="entry name" value="5-3_exonuclease_C_sf"/>
</dbReference>
<evidence type="ECO:0000256" key="7">
    <source>
        <dbReference type="ARBA" id="ARBA00022801"/>
    </source>
</evidence>
<feature type="domain" description="XPG N-terminal" evidence="16">
    <location>
        <begin position="1"/>
        <end position="99"/>
    </location>
</feature>
<dbReference type="GO" id="GO:0006281">
    <property type="term" value="P:DNA repair"/>
    <property type="evidence" value="ECO:0007669"/>
    <property type="project" value="UniProtKB-KW"/>
</dbReference>
<proteinExistence type="inferred from homology"/>
<dbReference type="Proteomes" id="UP001056012">
    <property type="component" value="Chromosome 1"/>
</dbReference>
<keyword evidence="7" id="KW-0378">Hydrolase</keyword>
<dbReference type="SMART" id="SM00484">
    <property type="entry name" value="XPGI"/>
    <property type="match status" value="1"/>
</dbReference>
<dbReference type="InterPro" id="IPR008918">
    <property type="entry name" value="HhH2"/>
</dbReference>
<evidence type="ECO:0000256" key="4">
    <source>
        <dbReference type="ARBA" id="ARBA00022722"/>
    </source>
</evidence>
<dbReference type="SMART" id="SM00485">
    <property type="entry name" value="XPGN"/>
    <property type="match status" value="1"/>
</dbReference>